<dbReference type="EMBL" id="CP099426">
    <property type="protein sequence ID" value="USW56979.1"/>
    <property type="molecule type" value="Genomic_DNA"/>
</dbReference>
<dbReference type="InterPro" id="IPR002575">
    <property type="entry name" value="Aminoglycoside_PTrfase"/>
</dbReference>
<dbReference type="Proteomes" id="UP001056384">
    <property type="component" value="Chromosome 9"/>
</dbReference>
<dbReference type="InterPro" id="IPR051035">
    <property type="entry name" value="Mito_inheritance_9"/>
</dbReference>
<keyword evidence="3" id="KW-1185">Reference proteome</keyword>
<dbReference type="InterPro" id="IPR011009">
    <property type="entry name" value="Kinase-like_dom_sf"/>
</dbReference>
<sequence>MPFTDLELRVVIVRPGTRNQVLLLNRNGPEVPSIRPGMSISESTTQVVLEELRLPLEHRCFFGMQFVDLAYAPFFQDFDAQDIHRAIVCITVAVDNSALRSGHVLAWYPDLAGRHPTHIWADVTSSQASQAFGNAPFSTIRQIDIDGRVSCFTRAAQELPLAERQTLCKDIFGSMMSIKAFIEGIMVDDVLFVTSIKASRTRISLLPVPIGMHFAACRRAQGFWCDDPTNIFAVVGSVKGSLETSQNNEKQRLDERYLKFDITALTKAAATSMGRQHEDVQSIKKLAEGGFNRVFEVTMRDGFQLIARLPYPVTQPKSFPIASEAATMAHVRKHGVPTPAVYAYSHSQDNPVGAEYMMMEKIHGRCLGDIWYDLSDKERVKLLGEIVDREVKLFGISLPACGSIYHADDLPSQLNRVSMSSEAENLCIGPDVSLKTMTSLEVLQHTAEKELAWLRKFAKPRLAFDRVYREMLGYQRVDPLEHIQSLEMFLKLASHIVPEQKWLQRPTLRHPDLNPNNVFVDDDCNIVSIIDWQHSNVLPLFLNAGIPASLQNYGDQESEQLRKPELPADMDEMDEEDRLKDMELYRRRHAHFYHVGATAAKHGRHYDAMALDNGLLRKKMYRHAAEPWEGNSIPLKADIVQLGNSWSEMASDDSRSKCPIQIDQSTSEDTMETMMEQEDIDSRMEILRDMLGVSQDGWVSNERYDVAVIKAAAMKEEALGYAHDDLEREMTARHWPFDDFDEEE</sequence>
<dbReference type="PANTHER" id="PTHR36091">
    <property type="entry name" value="ALTERED INHERITANCE OF MITOCHONDRIA PROTEIN 9, MITOCHONDRIAL"/>
    <property type="match status" value="1"/>
</dbReference>
<dbReference type="SUPFAM" id="SSF56112">
    <property type="entry name" value="Protein kinase-like (PK-like)"/>
    <property type="match status" value="1"/>
</dbReference>
<reference evidence="2" key="1">
    <citation type="submission" date="2022-06" db="EMBL/GenBank/DDBJ databases">
        <title>Complete genome sequences of two strains of the flax pathogen Septoria linicola.</title>
        <authorList>
            <person name="Lapalu N."/>
            <person name="Simon A."/>
            <person name="Demenou B."/>
            <person name="Paumier D."/>
            <person name="Guillot M.-P."/>
            <person name="Gout L."/>
            <person name="Valade R."/>
        </authorList>
    </citation>
    <scope>NUCLEOTIDE SEQUENCE</scope>
    <source>
        <strain evidence="2">SE15195</strain>
    </source>
</reference>
<dbReference type="Pfam" id="PF01636">
    <property type="entry name" value="APH"/>
    <property type="match status" value="1"/>
</dbReference>
<dbReference type="Gene3D" id="3.90.1200.10">
    <property type="match status" value="1"/>
</dbReference>
<evidence type="ECO:0000313" key="3">
    <source>
        <dbReference type="Proteomes" id="UP001056384"/>
    </source>
</evidence>
<evidence type="ECO:0000313" key="2">
    <source>
        <dbReference type="EMBL" id="USW56979.1"/>
    </source>
</evidence>
<proteinExistence type="predicted"/>
<dbReference type="InterPro" id="IPR000719">
    <property type="entry name" value="Prot_kinase_dom"/>
</dbReference>
<dbReference type="PANTHER" id="PTHR36091:SF2">
    <property type="entry name" value="AMINOGLYCOSIDE PHOSPHOTRANSFERASE DOMAIN-CONTAINING PROTEIN"/>
    <property type="match status" value="1"/>
</dbReference>
<name>A0A9Q9AXP8_9PEZI</name>
<dbReference type="GO" id="GO:0005739">
    <property type="term" value="C:mitochondrion"/>
    <property type="evidence" value="ECO:0007669"/>
    <property type="project" value="TreeGrafter"/>
</dbReference>
<dbReference type="AlphaFoldDB" id="A0A9Q9AXP8"/>
<dbReference type="PROSITE" id="PS50011">
    <property type="entry name" value="PROTEIN_KINASE_DOM"/>
    <property type="match status" value="1"/>
</dbReference>
<gene>
    <name evidence="2" type="ORF">Slin15195_G102980</name>
</gene>
<feature type="domain" description="Protein kinase" evidence="1">
    <location>
        <begin position="280"/>
        <end position="699"/>
    </location>
</feature>
<organism evidence="2 3">
    <name type="scientific">Septoria linicola</name>
    <dbReference type="NCBI Taxonomy" id="215465"/>
    <lineage>
        <taxon>Eukaryota</taxon>
        <taxon>Fungi</taxon>
        <taxon>Dikarya</taxon>
        <taxon>Ascomycota</taxon>
        <taxon>Pezizomycotina</taxon>
        <taxon>Dothideomycetes</taxon>
        <taxon>Dothideomycetidae</taxon>
        <taxon>Mycosphaerellales</taxon>
        <taxon>Mycosphaerellaceae</taxon>
        <taxon>Septoria</taxon>
    </lineage>
</organism>
<evidence type="ECO:0000259" key="1">
    <source>
        <dbReference type="PROSITE" id="PS50011"/>
    </source>
</evidence>
<accession>A0A9Q9AXP8</accession>
<dbReference type="GO" id="GO:0004672">
    <property type="term" value="F:protein kinase activity"/>
    <property type="evidence" value="ECO:0007669"/>
    <property type="project" value="InterPro"/>
</dbReference>
<protein>
    <recommendedName>
        <fullName evidence="1">Protein kinase domain-containing protein</fullName>
    </recommendedName>
</protein>
<dbReference type="Gene3D" id="3.30.200.20">
    <property type="entry name" value="Phosphorylase Kinase, domain 1"/>
    <property type="match status" value="1"/>
</dbReference>
<dbReference type="GO" id="GO:0005524">
    <property type="term" value="F:ATP binding"/>
    <property type="evidence" value="ECO:0007669"/>
    <property type="project" value="InterPro"/>
</dbReference>